<sequence>MIPSVPAEALTLRSGAIIWIAVPLDPEDAFSSLNEPEDLSRYGL</sequence>
<dbReference type="Proteomes" id="UP000223738">
    <property type="component" value="Segment"/>
</dbReference>
<keyword evidence="2" id="KW-1185">Reference proteome</keyword>
<dbReference type="EMBL" id="KU862660">
    <property type="protein sequence ID" value="ANA49243.1"/>
    <property type="molecule type" value="Genomic_DNA"/>
</dbReference>
<reference evidence="1 2" key="1">
    <citation type="submission" date="2016-03" db="EMBL/GenBank/DDBJ databases">
        <title>Characterization of pf16 and phiPMW: Two novel phages infecting Pseudomonas putida PpG1.</title>
        <authorList>
            <person name="Magill D.J."/>
            <person name="Krylov V.N."/>
            <person name="Allen C.C.R."/>
            <person name="McGrath J.W."/>
            <person name="Quinn J.P."/>
            <person name="Kulakov L.A."/>
        </authorList>
    </citation>
    <scope>NUCLEOTIDE SEQUENCE [LARGE SCALE GENOMIC DNA]</scope>
</reference>
<evidence type="ECO:0000313" key="2">
    <source>
        <dbReference type="Proteomes" id="UP000223738"/>
    </source>
</evidence>
<proteinExistence type="predicted"/>
<accession>A0A1S5R1E9</accession>
<name>A0A1S5R1E9_9CAUD</name>
<protein>
    <submittedName>
        <fullName evidence="1">Uncharacterized protein</fullName>
    </submittedName>
</protein>
<gene>
    <name evidence="1" type="ORF">PMW_118</name>
</gene>
<organism evidence="1 2">
    <name type="scientific">Pseudomonas phage phiPMW</name>
    <dbReference type="NCBI Taxonomy" id="1815582"/>
    <lineage>
        <taxon>Viruses</taxon>
        <taxon>Duplodnaviria</taxon>
        <taxon>Heunggongvirae</taxon>
        <taxon>Uroviricota</taxon>
        <taxon>Caudoviricetes</taxon>
        <taxon>Plaisancevirus</taxon>
        <taxon>Plaisancevirus PMW</taxon>
    </lineage>
</organism>
<evidence type="ECO:0000313" key="1">
    <source>
        <dbReference type="EMBL" id="ANA49243.1"/>
    </source>
</evidence>